<dbReference type="InterPro" id="IPR058248">
    <property type="entry name" value="Lxx211020-like"/>
</dbReference>
<feature type="chain" id="PRO_5026048996" evidence="1">
    <location>
        <begin position="23"/>
        <end position="158"/>
    </location>
</feature>
<dbReference type="Proteomes" id="UP000427716">
    <property type="component" value="Chromosome"/>
</dbReference>
<keyword evidence="3" id="KW-1185">Reference proteome</keyword>
<dbReference type="EMBL" id="CP046415">
    <property type="protein sequence ID" value="QGT79035.1"/>
    <property type="molecule type" value="Genomic_DNA"/>
</dbReference>
<protein>
    <submittedName>
        <fullName evidence="2">Copper chaperone PCu(A)C</fullName>
    </submittedName>
</protein>
<reference evidence="2 3" key="1">
    <citation type="submission" date="2019-11" db="EMBL/GenBank/DDBJ databases">
        <authorList>
            <person name="Zhang J."/>
            <person name="Sun C."/>
        </authorList>
    </citation>
    <scope>NUCLEOTIDE SEQUENCE [LARGE SCALE GENOMIC DNA]</scope>
    <source>
        <strain evidence="3">sp2</strain>
    </source>
</reference>
<dbReference type="PANTHER" id="PTHR36302">
    <property type="entry name" value="BLR7088 PROTEIN"/>
    <property type="match status" value="1"/>
</dbReference>
<name>A0A6I6D4G3_9GAMM</name>
<sequence>MKRLSALILATLAFVATLPAVAAELDVRDPWVVLSPPGAYATAAFMEWRNGDDQPVHVVGADAPGFETVELHRSFNEDGMHRMVRQDRITVPAGEAVTLAPGGLHIMLIGAERAPAEGDRIAIELEFEDGSTQTVEAVVRPRAAQPAGHSHDHGHHHH</sequence>
<dbReference type="Pfam" id="PF04314">
    <property type="entry name" value="PCuAC"/>
    <property type="match status" value="1"/>
</dbReference>
<feature type="signal peptide" evidence="1">
    <location>
        <begin position="1"/>
        <end position="22"/>
    </location>
</feature>
<keyword evidence="1" id="KW-0732">Signal</keyword>
<dbReference type="InterPro" id="IPR036182">
    <property type="entry name" value="PCuAC_sf"/>
</dbReference>
<dbReference type="InterPro" id="IPR007410">
    <property type="entry name" value="LpqE-like"/>
</dbReference>
<gene>
    <name evidence="2" type="ORF">GM160_09115</name>
</gene>
<dbReference type="KEGG" id="ghl:GM160_09115"/>
<accession>A0A6I6D4G3</accession>
<organism evidence="2 3">
    <name type="scientific">Guyparkeria halophila</name>
    <dbReference type="NCBI Taxonomy" id="47960"/>
    <lineage>
        <taxon>Bacteria</taxon>
        <taxon>Pseudomonadati</taxon>
        <taxon>Pseudomonadota</taxon>
        <taxon>Gammaproteobacteria</taxon>
        <taxon>Chromatiales</taxon>
        <taxon>Thioalkalibacteraceae</taxon>
        <taxon>Guyparkeria</taxon>
    </lineage>
</organism>
<evidence type="ECO:0000313" key="2">
    <source>
        <dbReference type="EMBL" id="QGT79035.1"/>
    </source>
</evidence>
<evidence type="ECO:0000256" key="1">
    <source>
        <dbReference type="SAM" id="SignalP"/>
    </source>
</evidence>
<dbReference type="PANTHER" id="PTHR36302:SF1">
    <property type="entry name" value="COPPER CHAPERONE PCU(A)C"/>
    <property type="match status" value="1"/>
</dbReference>
<dbReference type="AlphaFoldDB" id="A0A6I6D4G3"/>
<evidence type="ECO:0000313" key="3">
    <source>
        <dbReference type="Proteomes" id="UP000427716"/>
    </source>
</evidence>
<dbReference type="Gene3D" id="2.60.40.1890">
    <property type="entry name" value="PCu(A)C copper chaperone"/>
    <property type="match status" value="1"/>
</dbReference>
<dbReference type="RefSeq" id="WP_156574702.1">
    <property type="nucleotide sequence ID" value="NZ_CP046415.1"/>
</dbReference>
<proteinExistence type="predicted"/>
<dbReference type="SUPFAM" id="SSF110087">
    <property type="entry name" value="DR1885-like metal-binding protein"/>
    <property type="match status" value="1"/>
</dbReference>